<sequence>MIVLIPAYEPGDALLDLLRDLAATAPGTPVVLVDDGSGPAYDAVFAEAASIGATVLGHVRNRGKGAALRTGLDHAAQAFPGDAVVTADADGQHTARDIVRVGQATVAAEAGGEPAMVLGCREVDRPGNPLRSRIGNRAARAAFRASAGWSLSDTQTGLRGIPAVMLPWLRAQRGDRFEYEQNILLRCRRDGWRTLEVPIETVYLAGNASSHFRPIIDTLRVGMPLVLFAASSLASFALDAVLLLVFHAVTGALVPAIIAARVVSASVNFAVNRRVVFRGEARGPLLRQAGRYAALAAVLLATNVAWMSGLTALGLGLVPAKIATEAALFALGYLIQRRVVFSRTPAPAPLESAVNAPLMNGEGAATRMEIVTTRPRRNP</sequence>
<dbReference type="CDD" id="cd04179">
    <property type="entry name" value="DPM_DPG-synthase_like"/>
    <property type="match status" value="1"/>
</dbReference>
<evidence type="ECO:0000256" key="5">
    <source>
        <dbReference type="ARBA" id="ARBA00023136"/>
    </source>
</evidence>
<evidence type="ECO:0000313" key="10">
    <source>
        <dbReference type="Proteomes" id="UP001262835"/>
    </source>
</evidence>
<keyword evidence="5 6" id="KW-0472">Membrane</keyword>
<feature type="domain" description="GtrA/DPMS transmembrane" evidence="8">
    <location>
        <begin position="228"/>
        <end position="341"/>
    </location>
</feature>
<dbReference type="InterPro" id="IPR029044">
    <property type="entry name" value="Nucleotide-diphossugar_trans"/>
</dbReference>
<evidence type="ECO:0000256" key="4">
    <source>
        <dbReference type="ARBA" id="ARBA00022989"/>
    </source>
</evidence>
<dbReference type="InterPro" id="IPR050256">
    <property type="entry name" value="Glycosyltransferase_2"/>
</dbReference>
<evidence type="ECO:0000256" key="6">
    <source>
        <dbReference type="SAM" id="Phobius"/>
    </source>
</evidence>
<evidence type="ECO:0000313" key="9">
    <source>
        <dbReference type="EMBL" id="MDT3329729.1"/>
    </source>
</evidence>
<dbReference type="Pfam" id="PF00535">
    <property type="entry name" value="Glycos_transf_2"/>
    <property type="match status" value="1"/>
</dbReference>
<evidence type="ECO:0000256" key="3">
    <source>
        <dbReference type="ARBA" id="ARBA00022692"/>
    </source>
</evidence>
<evidence type="ECO:0000259" key="7">
    <source>
        <dbReference type="Pfam" id="PF00535"/>
    </source>
</evidence>
<evidence type="ECO:0000256" key="2">
    <source>
        <dbReference type="ARBA" id="ARBA00006739"/>
    </source>
</evidence>
<comment type="caution">
    <text evidence="9">The sequence shown here is derived from an EMBL/GenBank/DDBJ whole genome shotgun (WGS) entry which is preliminary data.</text>
</comment>
<reference evidence="9 10" key="1">
    <citation type="submission" date="2023-08" db="EMBL/GenBank/DDBJ databases">
        <title>Microbacterium aquilitoris sp. nov. and Microbacterium gwkjibeachense sp. nov., isolated from beach.</title>
        <authorList>
            <person name="Lee S.D."/>
            <person name="Yang H."/>
            <person name="Kim I."/>
        </authorList>
    </citation>
    <scope>NUCLEOTIDE SEQUENCE [LARGE SCALE GENOMIC DNA]</scope>
    <source>
        <strain evidence="9 10">KSW-18</strain>
    </source>
</reference>
<comment type="similarity">
    <text evidence="2">Belongs to the glycosyltransferase 2 family.</text>
</comment>
<feature type="transmembrane region" description="Helical" evidence="6">
    <location>
        <begin position="252"/>
        <end position="271"/>
    </location>
</feature>
<keyword evidence="4 6" id="KW-1133">Transmembrane helix</keyword>
<keyword evidence="10" id="KW-1185">Reference proteome</keyword>
<feature type="domain" description="Glycosyltransferase 2-like" evidence="7">
    <location>
        <begin position="3"/>
        <end position="98"/>
    </location>
</feature>
<dbReference type="InterPro" id="IPR007267">
    <property type="entry name" value="GtrA_DPMS_TM"/>
</dbReference>
<gene>
    <name evidence="9" type="ORF">Q9S78_03515</name>
</gene>
<dbReference type="PANTHER" id="PTHR48090:SF6">
    <property type="entry name" value="SLR5056 PROTEIN"/>
    <property type="match status" value="1"/>
</dbReference>
<protein>
    <submittedName>
        <fullName evidence="9">Bifunctional glycosyltransferase family 2/GtrA family protein</fullName>
    </submittedName>
</protein>
<evidence type="ECO:0000256" key="1">
    <source>
        <dbReference type="ARBA" id="ARBA00004141"/>
    </source>
</evidence>
<dbReference type="Proteomes" id="UP001262835">
    <property type="component" value="Unassembled WGS sequence"/>
</dbReference>
<dbReference type="EMBL" id="JAUZVT010000001">
    <property type="protein sequence ID" value="MDT3329729.1"/>
    <property type="molecule type" value="Genomic_DNA"/>
</dbReference>
<accession>A0ABU3GJK1</accession>
<dbReference type="Pfam" id="PF04138">
    <property type="entry name" value="GtrA_DPMS_TM"/>
    <property type="match status" value="1"/>
</dbReference>
<dbReference type="PANTHER" id="PTHR48090">
    <property type="entry name" value="UNDECAPRENYL-PHOSPHATE 4-DEOXY-4-FORMAMIDO-L-ARABINOSE TRANSFERASE-RELATED"/>
    <property type="match status" value="1"/>
</dbReference>
<comment type="subcellular location">
    <subcellularLocation>
        <location evidence="1">Membrane</location>
        <topology evidence="1">Multi-pass membrane protein</topology>
    </subcellularLocation>
</comment>
<feature type="transmembrane region" description="Helical" evidence="6">
    <location>
        <begin position="292"/>
        <end position="309"/>
    </location>
</feature>
<dbReference type="SUPFAM" id="SSF53448">
    <property type="entry name" value="Nucleotide-diphospho-sugar transferases"/>
    <property type="match status" value="1"/>
</dbReference>
<name>A0ABU3GJK1_9MICO</name>
<proteinExistence type="inferred from homology"/>
<feature type="transmembrane region" description="Helical" evidence="6">
    <location>
        <begin position="315"/>
        <end position="335"/>
    </location>
</feature>
<evidence type="ECO:0000259" key="8">
    <source>
        <dbReference type="Pfam" id="PF04138"/>
    </source>
</evidence>
<keyword evidence="3 6" id="KW-0812">Transmembrane</keyword>
<organism evidence="9 10">
    <name type="scientific">Microbacterium aquilitoris</name>
    <dbReference type="NCBI Taxonomy" id="3067307"/>
    <lineage>
        <taxon>Bacteria</taxon>
        <taxon>Bacillati</taxon>
        <taxon>Actinomycetota</taxon>
        <taxon>Actinomycetes</taxon>
        <taxon>Micrococcales</taxon>
        <taxon>Microbacteriaceae</taxon>
        <taxon>Microbacterium</taxon>
    </lineage>
</organism>
<dbReference type="InterPro" id="IPR001173">
    <property type="entry name" value="Glyco_trans_2-like"/>
</dbReference>
<dbReference type="Gene3D" id="3.90.550.10">
    <property type="entry name" value="Spore Coat Polysaccharide Biosynthesis Protein SpsA, Chain A"/>
    <property type="match status" value="1"/>
</dbReference>
<dbReference type="RefSeq" id="WP_311868888.1">
    <property type="nucleotide sequence ID" value="NZ_JAUZVT010000001.1"/>
</dbReference>